<dbReference type="GeneID" id="77006430"/>
<proteinExistence type="predicted"/>
<evidence type="ECO:0000313" key="3">
    <source>
        <dbReference type="Proteomes" id="UP000029278"/>
    </source>
</evidence>
<keyword evidence="3" id="KW-1185">Reference proteome</keyword>
<name>A0A091A001_PAEMA</name>
<accession>A0A091A001</accession>
<dbReference type="HOGENOM" id="CLU_2956211_0_0_9"/>
<evidence type="ECO:0000313" key="2">
    <source>
        <dbReference type="EMBL" id="MUG22705.1"/>
    </source>
</evidence>
<reference evidence="2 4" key="2">
    <citation type="submission" date="2019-11" db="EMBL/GenBank/DDBJ databases">
        <title>Draft genome sequences of five Paenibacillus species of dairy origin.</title>
        <authorList>
            <person name="Olajide A.M."/>
            <person name="Chen S."/>
            <person name="Lapointe G."/>
        </authorList>
    </citation>
    <scope>NUCLEOTIDE SEQUENCE [LARGE SCALE GENOMIC DNA]</scope>
    <source>
        <strain evidence="2 4">3CT49</strain>
    </source>
</reference>
<dbReference type="EMBL" id="WNZZ01000005">
    <property type="protein sequence ID" value="MUG22705.1"/>
    <property type="molecule type" value="Genomic_DNA"/>
</dbReference>
<dbReference type="RefSeq" id="WP_036621812.1">
    <property type="nucleotide sequence ID" value="NZ_BGML01000029.1"/>
</dbReference>
<reference evidence="1 3" key="1">
    <citation type="submission" date="2014-04" db="EMBL/GenBank/DDBJ databases">
        <authorList>
            <person name="Bishop-Lilly K.A."/>
            <person name="Broomall S.M."/>
            <person name="Chain P.S."/>
            <person name="Chertkov O."/>
            <person name="Coyne S.R."/>
            <person name="Daligault H.E."/>
            <person name="Davenport K.W."/>
            <person name="Erkkila T."/>
            <person name="Frey K.G."/>
            <person name="Gibbons H.S."/>
            <person name="Gu W."/>
            <person name="Jaissle J."/>
            <person name="Johnson S.L."/>
            <person name="Koroleva G.I."/>
            <person name="Ladner J.T."/>
            <person name="Lo C.-C."/>
            <person name="Minogue T.D."/>
            <person name="Munk C."/>
            <person name="Palacios G.F."/>
            <person name="Redden C.L."/>
            <person name="Rosenzweig C.N."/>
            <person name="Scholz M.B."/>
            <person name="Teshima H."/>
            <person name="Xu Y."/>
        </authorList>
    </citation>
    <scope>NUCLEOTIDE SEQUENCE [LARGE SCALE GENOMIC DNA]</scope>
    <source>
        <strain evidence="1 3">8244</strain>
    </source>
</reference>
<dbReference type="PATRIC" id="fig|44252.3.peg.2211"/>
<protein>
    <submittedName>
        <fullName evidence="2">Z-ring formation inhibitor MciZ</fullName>
    </submittedName>
</protein>
<comment type="caution">
    <text evidence="1">The sequence shown here is derived from an EMBL/GenBank/DDBJ whole genome shotgun (WGS) entry which is preliminary data.</text>
</comment>
<gene>
    <name evidence="1" type="ORF">DJ90_3086</name>
    <name evidence="2" type="ORF">GNQ08_09805</name>
</gene>
<evidence type="ECO:0000313" key="4">
    <source>
        <dbReference type="Proteomes" id="UP000442469"/>
    </source>
</evidence>
<dbReference type="STRING" id="44252.DJ90_3086"/>
<dbReference type="EMBL" id="JMQA01000022">
    <property type="protein sequence ID" value="KFN09636.1"/>
    <property type="molecule type" value="Genomic_DNA"/>
</dbReference>
<dbReference type="Proteomes" id="UP000442469">
    <property type="component" value="Unassembled WGS sequence"/>
</dbReference>
<evidence type="ECO:0000313" key="1">
    <source>
        <dbReference type="EMBL" id="KFN09636.1"/>
    </source>
</evidence>
<dbReference type="OrthoDB" id="2631758at2"/>
<dbReference type="Proteomes" id="UP000029278">
    <property type="component" value="Unassembled WGS sequence"/>
</dbReference>
<organism evidence="1 3">
    <name type="scientific">Paenibacillus macerans</name>
    <name type="common">Bacillus macerans</name>
    <dbReference type="NCBI Taxonomy" id="44252"/>
    <lineage>
        <taxon>Bacteria</taxon>
        <taxon>Bacillati</taxon>
        <taxon>Bacillota</taxon>
        <taxon>Bacilli</taxon>
        <taxon>Bacillales</taxon>
        <taxon>Paenibacillaceae</taxon>
        <taxon>Paenibacillus</taxon>
    </lineage>
</organism>
<dbReference type="AlphaFoldDB" id="A0A091A001"/>
<sequence length="59" mass="6632">MKSCFSPTAVRAQGKAWQIRVLLAQWLKEAGPEAKLTDLIDSRLPVIQLHRFRLIESGG</sequence>